<reference evidence="1 2" key="1">
    <citation type="submission" date="2016-03" db="EMBL/GenBank/DDBJ databases">
        <authorList>
            <person name="Montgomery M.T."/>
            <person name="Guerrero C.A."/>
            <person name="Mavrich T.N."/>
            <person name="Pope W.H."/>
            <person name="Garlena R.A."/>
            <person name="Russell D.A."/>
            <person name="Jacobs-Sera D."/>
            <person name="Hendrix R.W."/>
            <person name="Hatfull G.F."/>
        </authorList>
    </citation>
    <scope>NUCLEOTIDE SEQUENCE [LARGE SCALE GENOMIC DNA]</scope>
</reference>
<evidence type="ECO:0000313" key="1">
    <source>
        <dbReference type="EMBL" id="ANA86200.1"/>
    </source>
</evidence>
<dbReference type="RefSeq" id="YP_009269157.1">
    <property type="nucleotide sequence ID" value="NC_030696.1"/>
</dbReference>
<dbReference type="Proteomes" id="UP000201458">
    <property type="component" value="Segment"/>
</dbReference>
<protein>
    <submittedName>
        <fullName evidence="1">Uncharacterized protein</fullName>
    </submittedName>
</protein>
<evidence type="ECO:0000313" key="2">
    <source>
        <dbReference type="Proteomes" id="UP000201458"/>
    </source>
</evidence>
<accession>A0A160DEB2</accession>
<dbReference type="KEGG" id="vg:28378503"/>
<gene>
    <name evidence="1" type="primary">44</name>
    <name evidence="1" type="ORF">PBI_SMOOTHIE_44</name>
</gene>
<dbReference type="EMBL" id="KU998244">
    <property type="protein sequence ID" value="ANA86200.1"/>
    <property type="molecule type" value="Genomic_DNA"/>
</dbReference>
<name>A0A160DEB2_9CAUD</name>
<dbReference type="GeneID" id="28378503"/>
<keyword evidence="2" id="KW-1185">Reference proteome</keyword>
<proteinExistence type="predicted"/>
<organism evidence="1 2">
    <name type="scientific">Gordonia phage Smoothie</name>
    <dbReference type="NCBI Taxonomy" id="1838078"/>
    <lineage>
        <taxon>Viruses</taxon>
        <taxon>Duplodnaviria</taxon>
        <taxon>Heunggongvirae</taxon>
        <taxon>Uroviricota</taxon>
        <taxon>Caudoviricetes</taxon>
        <taxon>Smoothievirus</taxon>
        <taxon>Smoothievirus smoothie</taxon>
    </lineage>
</organism>
<sequence length="67" mass="7190">MATFEKTLMVKGDSAVYAESAIDYHNYLARGYAPRKDEQAVPRNVVAAPAVTAPKPVAEKPAAADKK</sequence>